<accession>A0A9D1N8N8</accession>
<dbReference type="CDD" id="cd03443">
    <property type="entry name" value="PaaI_thioesterase"/>
    <property type="match status" value="1"/>
</dbReference>
<proteinExistence type="predicted"/>
<sequence length="148" mass="16708">MVKKTRKEIEARMSAISEEIENNPKENMNTLLAPELYGFDEERMTAEIGFRRYGWETNERGEIHGGAISAMFDTAMGMTVLAFSDSENISTADLSVSFIRPFLGESYLFKTEIVHPGRTIVRVRAIAYDEKSGKPLASATANFFRLDR</sequence>
<dbReference type="AlphaFoldDB" id="A0A9D1N8N8"/>
<dbReference type="Gene3D" id="3.10.129.10">
    <property type="entry name" value="Hotdog Thioesterase"/>
    <property type="match status" value="1"/>
</dbReference>
<comment type="caution">
    <text evidence="2">The sequence shown here is derived from an EMBL/GenBank/DDBJ whole genome shotgun (WGS) entry which is preliminary data.</text>
</comment>
<gene>
    <name evidence="2" type="ORF">IAD25_08010</name>
</gene>
<dbReference type="Proteomes" id="UP000824130">
    <property type="component" value="Unassembled WGS sequence"/>
</dbReference>
<dbReference type="InterPro" id="IPR006683">
    <property type="entry name" value="Thioestr_dom"/>
</dbReference>
<evidence type="ECO:0000313" key="3">
    <source>
        <dbReference type="Proteomes" id="UP000824130"/>
    </source>
</evidence>
<reference evidence="2" key="1">
    <citation type="submission" date="2020-10" db="EMBL/GenBank/DDBJ databases">
        <authorList>
            <person name="Gilroy R."/>
        </authorList>
    </citation>
    <scope>NUCLEOTIDE SEQUENCE</scope>
    <source>
        <strain evidence="2">ChiSjej4B22-8349</strain>
    </source>
</reference>
<evidence type="ECO:0000313" key="2">
    <source>
        <dbReference type="EMBL" id="HIU96631.1"/>
    </source>
</evidence>
<protein>
    <submittedName>
        <fullName evidence="2">PaaI family thioesterase</fullName>
    </submittedName>
</protein>
<feature type="domain" description="Thioesterase" evidence="1">
    <location>
        <begin position="62"/>
        <end position="134"/>
    </location>
</feature>
<evidence type="ECO:0000259" key="1">
    <source>
        <dbReference type="Pfam" id="PF03061"/>
    </source>
</evidence>
<organism evidence="2 3">
    <name type="scientific">Candidatus Allocopromorpha excrementipullorum</name>
    <dbReference type="NCBI Taxonomy" id="2840743"/>
    <lineage>
        <taxon>Bacteria</taxon>
        <taxon>Bacillati</taxon>
        <taxon>Bacillota</taxon>
        <taxon>Clostridia</taxon>
        <taxon>Eubacteriales</taxon>
        <taxon>Eubacteriaceae</taxon>
        <taxon>Eubacteriaceae incertae sedis</taxon>
        <taxon>Candidatus Allocopromorpha</taxon>
    </lineage>
</organism>
<name>A0A9D1N8N8_9FIRM</name>
<dbReference type="Pfam" id="PF03061">
    <property type="entry name" value="4HBT"/>
    <property type="match status" value="1"/>
</dbReference>
<reference evidence="2" key="2">
    <citation type="journal article" date="2021" name="PeerJ">
        <title>Extensive microbial diversity within the chicken gut microbiome revealed by metagenomics and culture.</title>
        <authorList>
            <person name="Gilroy R."/>
            <person name="Ravi A."/>
            <person name="Getino M."/>
            <person name="Pursley I."/>
            <person name="Horton D.L."/>
            <person name="Alikhan N.F."/>
            <person name="Baker D."/>
            <person name="Gharbi K."/>
            <person name="Hall N."/>
            <person name="Watson M."/>
            <person name="Adriaenssens E.M."/>
            <person name="Foster-Nyarko E."/>
            <person name="Jarju S."/>
            <person name="Secka A."/>
            <person name="Antonio M."/>
            <person name="Oren A."/>
            <person name="Chaudhuri R.R."/>
            <person name="La Ragione R."/>
            <person name="Hildebrand F."/>
            <person name="Pallen M.J."/>
        </authorList>
    </citation>
    <scope>NUCLEOTIDE SEQUENCE</scope>
    <source>
        <strain evidence="2">ChiSjej4B22-8349</strain>
    </source>
</reference>
<dbReference type="SUPFAM" id="SSF54637">
    <property type="entry name" value="Thioesterase/thiol ester dehydrase-isomerase"/>
    <property type="match status" value="1"/>
</dbReference>
<dbReference type="InterPro" id="IPR029069">
    <property type="entry name" value="HotDog_dom_sf"/>
</dbReference>
<dbReference type="EMBL" id="DVOB01000167">
    <property type="protein sequence ID" value="HIU96631.1"/>
    <property type="molecule type" value="Genomic_DNA"/>
</dbReference>